<dbReference type="EMBL" id="DMAI01000405">
    <property type="protein sequence ID" value="HAE50653.1"/>
    <property type="molecule type" value="Genomic_DNA"/>
</dbReference>
<gene>
    <name evidence="8" type="ORF">DCK97_24885</name>
</gene>
<dbReference type="InterPro" id="IPR003593">
    <property type="entry name" value="AAA+_ATPase"/>
</dbReference>
<comment type="similarity">
    <text evidence="1">Belongs to the ABC transporter superfamily.</text>
</comment>
<dbReference type="InterPro" id="IPR017871">
    <property type="entry name" value="ABC_transporter-like_CS"/>
</dbReference>
<proteinExistence type="inferred from homology"/>
<dbReference type="InterPro" id="IPR003439">
    <property type="entry name" value="ABC_transporter-like_ATP-bd"/>
</dbReference>
<accession>A0A3B9ITT5</accession>
<name>A0A3B9ITT5_9PROT</name>
<dbReference type="GO" id="GO:0005524">
    <property type="term" value="F:ATP binding"/>
    <property type="evidence" value="ECO:0007669"/>
    <property type="project" value="UniProtKB-KW"/>
</dbReference>
<evidence type="ECO:0000256" key="1">
    <source>
        <dbReference type="ARBA" id="ARBA00005417"/>
    </source>
</evidence>
<dbReference type="AlphaFoldDB" id="A0A3B9ITT5"/>
<keyword evidence="6" id="KW-0406">Ion transport</keyword>
<organism evidence="8 9">
    <name type="scientific">Tistrella mobilis</name>
    <dbReference type="NCBI Taxonomy" id="171437"/>
    <lineage>
        <taxon>Bacteria</taxon>
        <taxon>Pseudomonadati</taxon>
        <taxon>Pseudomonadota</taxon>
        <taxon>Alphaproteobacteria</taxon>
        <taxon>Geminicoccales</taxon>
        <taxon>Geminicoccaceae</taxon>
        <taxon>Tistrella</taxon>
    </lineage>
</organism>
<reference evidence="8 9" key="1">
    <citation type="journal article" date="2018" name="Nat. Biotechnol.">
        <title>A standardized bacterial taxonomy based on genome phylogeny substantially revises the tree of life.</title>
        <authorList>
            <person name="Parks D.H."/>
            <person name="Chuvochina M."/>
            <person name="Waite D.W."/>
            <person name="Rinke C."/>
            <person name="Skarshewski A."/>
            <person name="Chaumeil P.A."/>
            <person name="Hugenholtz P."/>
        </authorList>
    </citation>
    <scope>NUCLEOTIDE SEQUENCE [LARGE SCALE GENOMIC DNA]</scope>
    <source>
        <strain evidence="8">UBA8739</strain>
    </source>
</reference>
<evidence type="ECO:0000256" key="2">
    <source>
        <dbReference type="ARBA" id="ARBA00022448"/>
    </source>
</evidence>
<evidence type="ECO:0000259" key="7">
    <source>
        <dbReference type="PROSITE" id="PS50893"/>
    </source>
</evidence>
<evidence type="ECO:0000256" key="5">
    <source>
        <dbReference type="ARBA" id="ARBA00022906"/>
    </source>
</evidence>
<sequence>MMISPAARGRLTPISAPGPRVVCTGLTLGYGSGRPAVEGVSLTLAPGSLTAVAGPNGAGKSTLLKGLTGQIVPEAGQIDLGGLGRRALGYLPQQTEIDRSFPIRVAEMAAMGLWQRLGPFRAIGRRQGAAVLQALETVGIADLADRPIAALSGGQMQRLLFARLLLQDARLILLDEPFAAIDEATAAELIRVIHGWHAEGRTVLAVLHDLDAIRTHFPDCLLIAGRLVAAGPTHRVLTPGNLSLARLARMQQS</sequence>
<keyword evidence="2" id="KW-0813">Transport</keyword>
<dbReference type="InterPro" id="IPR027417">
    <property type="entry name" value="P-loop_NTPase"/>
</dbReference>
<evidence type="ECO:0000256" key="4">
    <source>
        <dbReference type="ARBA" id="ARBA00022840"/>
    </source>
</evidence>
<evidence type="ECO:0000256" key="3">
    <source>
        <dbReference type="ARBA" id="ARBA00022741"/>
    </source>
</evidence>
<dbReference type="PROSITE" id="PS00211">
    <property type="entry name" value="ABC_TRANSPORTER_1"/>
    <property type="match status" value="1"/>
</dbReference>
<dbReference type="PANTHER" id="PTHR42734:SF5">
    <property type="entry name" value="IRON TRANSPORT SYSTEM ATP-BINDING PROTEIN HI_0361-RELATED"/>
    <property type="match status" value="1"/>
</dbReference>
<dbReference type="PROSITE" id="PS50893">
    <property type="entry name" value="ABC_TRANSPORTER_2"/>
    <property type="match status" value="1"/>
</dbReference>
<dbReference type="SUPFAM" id="SSF52540">
    <property type="entry name" value="P-loop containing nucleoside triphosphate hydrolases"/>
    <property type="match status" value="1"/>
</dbReference>
<protein>
    <submittedName>
        <fullName evidence="8">ABC transporter</fullName>
    </submittedName>
</protein>
<feature type="domain" description="ABC transporter" evidence="7">
    <location>
        <begin position="21"/>
        <end position="250"/>
    </location>
</feature>
<dbReference type="InterPro" id="IPR050153">
    <property type="entry name" value="Metal_Ion_Import_ABC"/>
</dbReference>
<dbReference type="Proteomes" id="UP000257706">
    <property type="component" value="Unassembled WGS sequence"/>
</dbReference>
<dbReference type="Gene3D" id="3.40.50.300">
    <property type="entry name" value="P-loop containing nucleotide triphosphate hydrolases"/>
    <property type="match status" value="1"/>
</dbReference>
<evidence type="ECO:0000256" key="6">
    <source>
        <dbReference type="ARBA" id="ARBA00023065"/>
    </source>
</evidence>
<dbReference type="SMART" id="SM00382">
    <property type="entry name" value="AAA"/>
    <property type="match status" value="1"/>
</dbReference>
<keyword evidence="4" id="KW-0067">ATP-binding</keyword>
<dbReference type="CDD" id="cd03235">
    <property type="entry name" value="ABC_Metallic_Cations"/>
    <property type="match status" value="1"/>
</dbReference>
<evidence type="ECO:0000313" key="8">
    <source>
        <dbReference type="EMBL" id="HAE50653.1"/>
    </source>
</evidence>
<dbReference type="GO" id="GO:0006829">
    <property type="term" value="P:zinc ion transport"/>
    <property type="evidence" value="ECO:0007669"/>
    <property type="project" value="UniProtKB-KW"/>
</dbReference>
<comment type="caution">
    <text evidence="8">The sequence shown here is derived from an EMBL/GenBank/DDBJ whole genome shotgun (WGS) entry which is preliminary data.</text>
</comment>
<keyword evidence="5" id="KW-0862">Zinc</keyword>
<keyword evidence="3" id="KW-0547">Nucleotide-binding</keyword>
<dbReference type="PANTHER" id="PTHR42734">
    <property type="entry name" value="METAL TRANSPORT SYSTEM ATP-BINDING PROTEIN TM_0124-RELATED"/>
    <property type="match status" value="1"/>
</dbReference>
<evidence type="ECO:0000313" key="9">
    <source>
        <dbReference type="Proteomes" id="UP000257706"/>
    </source>
</evidence>
<dbReference type="GO" id="GO:0016887">
    <property type="term" value="F:ATP hydrolysis activity"/>
    <property type="evidence" value="ECO:0007669"/>
    <property type="project" value="InterPro"/>
</dbReference>
<keyword evidence="5" id="KW-0864">Zinc transport</keyword>
<dbReference type="Pfam" id="PF00005">
    <property type="entry name" value="ABC_tran"/>
    <property type="match status" value="1"/>
</dbReference>